<evidence type="ECO:0000313" key="2">
    <source>
        <dbReference type="Proteomes" id="UP000595349"/>
    </source>
</evidence>
<evidence type="ECO:0000313" key="1">
    <source>
        <dbReference type="EMBL" id="QQK80544.1"/>
    </source>
</evidence>
<protein>
    <submittedName>
        <fullName evidence="1">Uncharacterized protein</fullName>
    </submittedName>
</protein>
<keyword evidence="2" id="KW-1185">Reference proteome</keyword>
<dbReference type="Proteomes" id="UP000595349">
    <property type="component" value="Chromosome"/>
</dbReference>
<dbReference type="AlphaFoldDB" id="A0A7T6ZBP5"/>
<gene>
    <name evidence="1" type="ORF">HUG20_11965</name>
</gene>
<organism evidence="1 2">
    <name type="scientific">Salicibibacter cibi</name>
    <dbReference type="NCBI Taxonomy" id="2743001"/>
    <lineage>
        <taxon>Bacteria</taxon>
        <taxon>Bacillati</taxon>
        <taxon>Bacillota</taxon>
        <taxon>Bacilli</taxon>
        <taxon>Bacillales</taxon>
        <taxon>Bacillaceae</taxon>
        <taxon>Salicibibacter</taxon>
    </lineage>
</organism>
<reference evidence="1 2" key="1">
    <citation type="submission" date="2020-06" db="EMBL/GenBank/DDBJ databases">
        <title>Genomic analysis of Salicibibacter sp. NKC21-4.</title>
        <authorList>
            <person name="Oh Y.J."/>
        </authorList>
    </citation>
    <scope>NUCLEOTIDE SEQUENCE [LARGE SCALE GENOMIC DNA]</scope>
    <source>
        <strain evidence="1 2">NKC21-4</strain>
    </source>
</reference>
<accession>A0A7T6ZBP5</accession>
<dbReference type="RefSeq" id="WP_200084914.1">
    <property type="nucleotide sequence ID" value="NZ_CP054706.1"/>
</dbReference>
<sequence length="356" mass="39854">MDIAALSGQLNNNGQSQPTFRIGQMFSGTVSRLFSGQLATIETGNHTLVAKLETALSVGGRYLFHVQSIDGLPRLKVEPLSSGIPDDKYARALAQQLLRNETPFRSSDLMQAAERLKGERRVTEAYVQLAHRAIEKRIPLTPSIWRALKSAARPQTLTVQLRNLPTEAAQQLLAQGTILTRERPDTSGLQTMLAALGRPADDVLNLRTVIQADRQQFLPLLQQSLGFQLLNTDPSQGAGFLPLNLDGYLTDGFIQWQTHAHERDQEDTATRVLFFLKLKHLEETVLDLFIKEKSVSVQIYNDRKEPGAVALLKPVLAQRLEEQGFQLVAYHWNQTEKRSETKERKAIGGRGFDVRI</sequence>
<proteinExistence type="predicted"/>
<name>A0A7T6ZBP5_9BACI</name>
<dbReference type="KEGG" id="scib:HUG20_11965"/>
<dbReference type="EMBL" id="CP054706">
    <property type="protein sequence ID" value="QQK80544.1"/>
    <property type="molecule type" value="Genomic_DNA"/>
</dbReference>